<dbReference type="InterPro" id="IPR034139">
    <property type="entry name" value="TOPRIM_OLD"/>
</dbReference>
<dbReference type="CDD" id="cd01026">
    <property type="entry name" value="TOPRIM_OLD"/>
    <property type="match status" value="1"/>
</dbReference>
<evidence type="ECO:0000259" key="1">
    <source>
        <dbReference type="Pfam" id="PF13175"/>
    </source>
</evidence>
<feature type="domain" description="Endonuclease GajA/Old nuclease/RecF-like AAA" evidence="1">
    <location>
        <begin position="1"/>
        <end position="215"/>
    </location>
</feature>
<keyword evidence="4" id="KW-0378">Hydrolase</keyword>
<evidence type="ECO:0000313" key="3">
    <source>
        <dbReference type="EMBL" id="MBO3417034.1"/>
    </source>
</evidence>
<evidence type="ECO:0000313" key="5">
    <source>
        <dbReference type="Proteomes" id="UP000247117"/>
    </source>
</evidence>
<dbReference type="InterPro" id="IPR051396">
    <property type="entry name" value="Bact_Antivir_Def_Nuclease"/>
</dbReference>
<organism evidence="4 5">
    <name type="scientific">Clostridium perfringens</name>
    <dbReference type="NCBI Taxonomy" id="1502"/>
    <lineage>
        <taxon>Bacteria</taxon>
        <taxon>Bacillati</taxon>
        <taxon>Bacillota</taxon>
        <taxon>Clostridia</taxon>
        <taxon>Eubacteriales</taxon>
        <taxon>Clostridiaceae</taxon>
        <taxon>Clostridium</taxon>
    </lineage>
</organism>
<dbReference type="SUPFAM" id="SSF52540">
    <property type="entry name" value="P-loop containing nucleoside triphosphate hydrolases"/>
    <property type="match status" value="1"/>
</dbReference>
<accession>A0AB37C5L3</accession>
<dbReference type="GO" id="GO:0004519">
    <property type="term" value="F:endonuclease activity"/>
    <property type="evidence" value="ECO:0007669"/>
    <property type="project" value="UniProtKB-KW"/>
</dbReference>
<dbReference type="EMBL" id="JAENRE010000004">
    <property type="protein sequence ID" value="MBO3417034.1"/>
    <property type="molecule type" value="Genomic_DNA"/>
</dbReference>
<feature type="domain" description="OLD protein-like TOPRIM" evidence="2">
    <location>
        <begin position="370"/>
        <end position="434"/>
    </location>
</feature>
<dbReference type="InterPro" id="IPR027417">
    <property type="entry name" value="P-loop_NTPase"/>
</dbReference>
<evidence type="ECO:0000313" key="6">
    <source>
        <dbReference type="Proteomes" id="UP000668358"/>
    </source>
</evidence>
<dbReference type="Pfam" id="PF20469">
    <property type="entry name" value="OLD-like_TOPRIM"/>
    <property type="match status" value="1"/>
</dbReference>
<dbReference type="PANTHER" id="PTHR43581:SF4">
    <property type="entry name" value="ATP_GTP PHOSPHATASE"/>
    <property type="match status" value="1"/>
</dbReference>
<evidence type="ECO:0000259" key="2">
    <source>
        <dbReference type="Pfam" id="PF20469"/>
    </source>
</evidence>
<reference evidence="4 5" key="1">
    <citation type="journal article" date="2018" name="BMC Genomics">
        <title>Whole genome analysis reveals the diversity and evolutionary relationships between necrotic enteritis-causing strains of Clostridium perfringens.</title>
        <authorList>
            <person name="Lacey J.A."/>
            <person name="Allnutt T.R."/>
            <person name="Vezina B."/>
            <person name="Van T.T.H."/>
            <person name="Stent T."/>
            <person name="Han X."/>
            <person name="Rood J.I."/>
            <person name="Wade B."/>
            <person name="Keyburn A.L."/>
            <person name="Seeman T."/>
            <person name="Chen H."/>
            <person name="Haring V."/>
            <person name="Johanesen P.A."/>
            <person name="Lyras D."/>
            <person name="Moore R.J."/>
        </authorList>
    </citation>
    <scope>NUCLEOTIDE SEQUENCE [LARGE SCALE GENOMIC DNA]</scope>
    <source>
        <strain evidence="4 5">EUR-NE15</strain>
    </source>
</reference>
<dbReference type="EMBL" id="PJTB01000005">
    <property type="protein sequence ID" value="PWX37450.1"/>
    <property type="molecule type" value="Genomic_DNA"/>
</dbReference>
<dbReference type="AlphaFoldDB" id="A0AB37C5L3"/>
<protein>
    <submittedName>
        <fullName evidence="3">AAA family ATPase</fullName>
    </submittedName>
    <submittedName>
        <fullName evidence="4">ATP-dependent endonuclease</fullName>
    </submittedName>
</protein>
<dbReference type="RefSeq" id="WP_110003087.1">
    <property type="nucleotide sequence ID" value="NZ_CATNZI010000004.1"/>
</dbReference>
<dbReference type="Proteomes" id="UP000668358">
    <property type="component" value="Unassembled WGS sequence"/>
</dbReference>
<dbReference type="Pfam" id="PF13175">
    <property type="entry name" value="AAA_15"/>
    <property type="match status" value="1"/>
</dbReference>
<keyword evidence="4" id="KW-0540">Nuclease</keyword>
<evidence type="ECO:0000313" key="4">
    <source>
        <dbReference type="EMBL" id="PWX37450.1"/>
    </source>
</evidence>
<dbReference type="Gene3D" id="3.40.50.300">
    <property type="entry name" value="P-loop containing nucleotide triphosphate hydrolases"/>
    <property type="match status" value="1"/>
</dbReference>
<reference evidence="3 6" key="2">
    <citation type="submission" date="2020-12" db="EMBL/GenBank/DDBJ databases">
        <title>Comparative genomics of Clostridium perfringens reveals patterns of host-associated phylogenetic clades and virulence factors.</title>
        <authorList>
            <person name="Smith A.H."/>
            <person name="Geier R."/>
        </authorList>
    </citation>
    <scope>NUCLEOTIDE SEQUENCE [LARGE SCALE GENOMIC DNA]</scope>
    <source>
        <strain evidence="3 6">CHD15829P</strain>
    </source>
</reference>
<dbReference type="Proteomes" id="UP000247117">
    <property type="component" value="Unassembled WGS sequence"/>
</dbReference>
<dbReference type="PANTHER" id="PTHR43581">
    <property type="entry name" value="ATP/GTP PHOSPHATASE"/>
    <property type="match status" value="1"/>
</dbReference>
<name>A0AB37C5L3_CLOPF</name>
<proteinExistence type="predicted"/>
<gene>
    <name evidence="4" type="ORF">CYK91_12905</name>
    <name evidence="3" type="ORF">JJB78_10995</name>
</gene>
<dbReference type="InterPro" id="IPR041685">
    <property type="entry name" value="AAA_GajA/Old/RecF-like"/>
</dbReference>
<comment type="caution">
    <text evidence="4">The sequence shown here is derived from an EMBL/GenBank/DDBJ whole genome shotgun (WGS) entry which is preliminary data.</text>
</comment>
<keyword evidence="4" id="KW-0255">Endonuclease</keyword>
<sequence>MKFKSLEIKNFRNFECININLDNKNVIFGMNDIGKTNFLYAIRFLLDKDVRKNRFVQTDYHRNNIENNISITLELDISDFDESEDTKNLISQAGDVRSSKNHEKFYIRVIGEYNSKEAFGEPKLFWGDDMESLKDMTNNGYSFKIDNIFQVVYINPLIDLDKIFIKNKRILMDESNSSEHDKNIMEEINNLTKEMNTKISSMSMIDNLQKNITKEYLGLRNEDIEIEMKSEMAIKGVFSDIVPYIKKKDDDKYYPTSGDGRRKILAYSILNLLNNKIYEDKIIVYLIEEPENSLHRSMQIALSKQLFSEDGYKYCFMSTHSSDILYELDNSNLIRIYSGEKIECKSHIYNIPTEFKTNKKKLNKHFCNALFSERVLLVEGPSEYVLFEKVMNEINSNYELDGGYILQVNGTYFKTYFDAFKDLNIKIIVKTDNDLRASTAKNSDSEYELLGINRCLGLIGEEKKQNIKIAFEKKGDAYKKSKLKEEKRKCFKNNKISIDKFEENSIFLSEIDLENDLAQVIGAKIQSILGCKKTKIVDALQSSKLYKMVELVDGLKKYDCEKIYESRYFKCLKELNNER</sequence>